<accession>A0A6J4RS95</accession>
<name>A0A6J4RS95_9ACTN</name>
<feature type="transmembrane region" description="Helical" evidence="8">
    <location>
        <begin position="69"/>
        <end position="89"/>
    </location>
</feature>
<evidence type="ECO:0000256" key="2">
    <source>
        <dbReference type="ARBA" id="ARBA00007776"/>
    </source>
</evidence>
<keyword evidence="3" id="KW-1003">Cell membrane</keyword>
<dbReference type="EMBL" id="CADCVL010000240">
    <property type="protein sequence ID" value="CAA9480834.1"/>
    <property type="molecule type" value="Genomic_DNA"/>
</dbReference>
<evidence type="ECO:0000256" key="8">
    <source>
        <dbReference type="SAM" id="Phobius"/>
    </source>
</evidence>
<feature type="transmembrane region" description="Helical" evidence="8">
    <location>
        <begin position="41"/>
        <end position="62"/>
    </location>
</feature>
<keyword evidence="4 8" id="KW-0812">Transmembrane</keyword>
<evidence type="ECO:0000256" key="6">
    <source>
        <dbReference type="ARBA" id="ARBA00022989"/>
    </source>
</evidence>
<feature type="transmembrane region" description="Helical" evidence="8">
    <location>
        <begin position="139"/>
        <end position="157"/>
    </location>
</feature>
<dbReference type="GO" id="GO:0005886">
    <property type="term" value="C:plasma membrane"/>
    <property type="evidence" value="ECO:0007669"/>
    <property type="project" value="UniProtKB-SubCell"/>
</dbReference>
<evidence type="ECO:0000256" key="3">
    <source>
        <dbReference type="ARBA" id="ARBA00022475"/>
    </source>
</evidence>
<dbReference type="AlphaFoldDB" id="A0A6J4RS95"/>
<dbReference type="InterPro" id="IPR007227">
    <property type="entry name" value="Cell_shape_determining_MreD"/>
</dbReference>
<evidence type="ECO:0000256" key="4">
    <source>
        <dbReference type="ARBA" id="ARBA00022692"/>
    </source>
</evidence>
<comment type="similarity">
    <text evidence="2">Belongs to the MreD family.</text>
</comment>
<sequence>MTWNRQALSRLAALGLIGGLLQLAAVSQIAFFGVPADLGPLLAAFVGLLGGSLAGATFGFSFGLLIDVALLQTIGITSLVLTGVGYAAGRLLELRDPAHGLIPLAVGVAATAAYAVAVSLIQFLLGVEAPVSMLLLRQVVLAIVLNALIALPLHGLVRRLLEPVLPDDPRRRRRRAYTTGGLSPISRA</sequence>
<keyword evidence="5" id="KW-0133">Cell shape</keyword>
<evidence type="ECO:0000256" key="5">
    <source>
        <dbReference type="ARBA" id="ARBA00022960"/>
    </source>
</evidence>
<keyword evidence="6 8" id="KW-1133">Transmembrane helix</keyword>
<comment type="subcellular location">
    <subcellularLocation>
        <location evidence="1">Cell membrane</location>
        <topology evidence="1">Multi-pass membrane protein</topology>
    </subcellularLocation>
</comment>
<dbReference type="GO" id="GO:0008360">
    <property type="term" value="P:regulation of cell shape"/>
    <property type="evidence" value="ECO:0007669"/>
    <property type="project" value="UniProtKB-KW"/>
</dbReference>
<organism evidence="9">
    <name type="scientific">uncultured Solirubrobacteraceae bacterium</name>
    <dbReference type="NCBI Taxonomy" id="1162706"/>
    <lineage>
        <taxon>Bacteria</taxon>
        <taxon>Bacillati</taxon>
        <taxon>Actinomycetota</taxon>
        <taxon>Thermoleophilia</taxon>
        <taxon>Solirubrobacterales</taxon>
        <taxon>Solirubrobacteraceae</taxon>
        <taxon>environmental samples</taxon>
    </lineage>
</organism>
<feature type="transmembrane region" description="Helical" evidence="8">
    <location>
        <begin position="101"/>
        <end position="127"/>
    </location>
</feature>
<evidence type="ECO:0000256" key="7">
    <source>
        <dbReference type="ARBA" id="ARBA00023136"/>
    </source>
</evidence>
<evidence type="ECO:0000313" key="9">
    <source>
        <dbReference type="EMBL" id="CAA9480834.1"/>
    </source>
</evidence>
<reference evidence="9" key="1">
    <citation type="submission" date="2020-02" db="EMBL/GenBank/DDBJ databases">
        <authorList>
            <person name="Meier V. D."/>
        </authorList>
    </citation>
    <scope>NUCLEOTIDE SEQUENCE</scope>
    <source>
        <strain evidence="9">AVDCRST_MAG65</strain>
    </source>
</reference>
<proteinExistence type="inferred from homology"/>
<protein>
    <submittedName>
        <fullName evidence="9">Rod shape-determining protein MreD</fullName>
    </submittedName>
</protein>
<evidence type="ECO:0000256" key="1">
    <source>
        <dbReference type="ARBA" id="ARBA00004651"/>
    </source>
</evidence>
<gene>
    <name evidence="9" type="ORF">AVDCRST_MAG65-1424</name>
</gene>
<keyword evidence="7 8" id="KW-0472">Membrane</keyword>
<dbReference type="Pfam" id="PF04093">
    <property type="entry name" value="MreD"/>
    <property type="match status" value="1"/>
</dbReference>